<keyword evidence="1" id="KW-0812">Transmembrane</keyword>
<dbReference type="Proteomes" id="UP001347796">
    <property type="component" value="Unassembled WGS sequence"/>
</dbReference>
<protein>
    <submittedName>
        <fullName evidence="2">Uncharacterized protein</fullName>
    </submittedName>
</protein>
<accession>A0AAN8KN97</accession>
<organism evidence="2 3">
    <name type="scientific">Patella caerulea</name>
    <name type="common">Rayed Mediterranean limpet</name>
    <dbReference type="NCBI Taxonomy" id="87958"/>
    <lineage>
        <taxon>Eukaryota</taxon>
        <taxon>Metazoa</taxon>
        <taxon>Spiralia</taxon>
        <taxon>Lophotrochozoa</taxon>
        <taxon>Mollusca</taxon>
        <taxon>Gastropoda</taxon>
        <taxon>Patellogastropoda</taxon>
        <taxon>Patelloidea</taxon>
        <taxon>Patellidae</taxon>
        <taxon>Patella</taxon>
    </lineage>
</organism>
<sequence length="162" mass="18021">MANYCTILSISLGFVITLTQYVVYSKECYVCRSHAEGQYYPHCPMEGNVNPQITWKENCTGHCFTRTDDLDKELVYRGCVDSQWGLPDPLPPDGCYTYYLEVWCVCGTNLCNGVALGKPKGVEFDAHIPKKKKETTDGSSSHFVGIVFVSILSLAAILTINC</sequence>
<reference evidence="2 3" key="1">
    <citation type="submission" date="2024-01" db="EMBL/GenBank/DDBJ databases">
        <title>The genome of the rayed Mediterranean limpet Patella caerulea (Linnaeus, 1758).</title>
        <authorList>
            <person name="Anh-Thu Weber A."/>
            <person name="Halstead-Nussloch G."/>
        </authorList>
    </citation>
    <scope>NUCLEOTIDE SEQUENCE [LARGE SCALE GENOMIC DNA]</scope>
    <source>
        <strain evidence="2">AATW-2023a</strain>
        <tissue evidence="2">Whole specimen</tissue>
    </source>
</reference>
<dbReference type="AlphaFoldDB" id="A0AAN8KN97"/>
<proteinExistence type="predicted"/>
<keyword evidence="1" id="KW-0472">Membrane</keyword>
<dbReference type="EMBL" id="JAZGQO010000001">
    <property type="protein sequence ID" value="KAK6195933.1"/>
    <property type="molecule type" value="Genomic_DNA"/>
</dbReference>
<feature type="transmembrane region" description="Helical" evidence="1">
    <location>
        <begin position="6"/>
        <end position="24"/>
    </location>
</feature>
<comment type="caution">
    <text evidence="2">The sequence shown here is derived from an EMBL/GenBank/DDBJ whole genome shotgun (WGS) entry which is preliminary data.</text>
</comment>
<keyword evidence="3" id="KW-1185">Reference proteome</keyword>
<evidence type="ECO:0000313" key="3">
    <source>
        <dbReference type="Proteomes" id="UP001347796"/>
    </source>
</evidence>
<evidence type="ECO:0000256" key="1">
    <source>
        <dbReference type="SAM" id="Phobius"/>
    </source>
</evidence>
<evidence type="ECO:0000313" key="2">
    <source>
        <dbReference type="EMBL" id="KAK6195933.1"/>
    </source>
</evidence>
<keyword evidence="1" id="KW-1133">Transmembrane helix</keyword>
<feature type="transmembrane region" description="Helical" evidence="1">
    <location>
        <begin position="140"/>
        <end position="160"/>
    </location>
</feature>
<name>A0AAN8KN97_PATCE</name>
<gene>
    <name evidence="2" type="ORF">SNE40_001258</name>
</gene>